<evidence type="ECO:0000256" key="9">
    <source>
        <dbReference type="ARBA" id="ARBA00022842"/>
    </source>
</evidence>
<keyword evidence="14" id="KW-1003">Cell membrane</keyword>
<dbReference type="InterPro" id="IPR044492">
    <property type="entry name" value="P_typ_ATPase_HD_dom"/>
</dbReference>
<dbReference type="PRINTS" id="PR00119">
    <property type="entry name" value="CATATPASE"/>
</dbReference>
<dbReference type="RefSeq" id="WP_245251500.1">
    <property type="nucleotide sequence ID" value="NZ_JAGGKG010000015.1"/>
</dbReference>
<dbReference type="InterPro" id="IPR008250">
    <property type="entry name" value="ATPase_P-typ_transduc_dom_A_sf"/>
</dbReference>
<evidence type="ECO:0000256" key="2">
    <source>
        <dbReference type="ARBA" id="ARBA00006024"/>
    </source>
</evidence>
<dbReference type="InterPro" id="IPR023298">
    <property type="entry name" value="ATPase_P-typ_TM_dom_sf"/>
</dbReference>
<evidence type="ECO:0000256" key="1">
    <source>
        <dbReference type="ARBA" id="ARBA00004141"/>
    </source>
</evidence>
<dbReference type="InterPro" id="IPR018303">
    <property type="entry name" value="ATPase_P-typ_P_site"/>
</dbReference>
<feature type="transmembrane region" description="Helical" evidence="14">
    <location>
        <begin position="113"/>
        <end position="130"/>
    </location>
</feature>
<dbReference type="NCBIfam" id="TIGR01525">
    <property type="entry name" value="ATPase-IB_hvy"/>
    <property type="match status" value="1"/>
</dbReference>
<dbReference type="PANTHER" id="PTHR43079">
    <property type="entry name" value="PROBABLE CADMIUM/ZINC-TRANSPORTING ATPASE HMA1"/>
    <property type="match status" value="1"/>
</dbReference>
<feature type="transmembrane region" description="Helical" evidence="14">
    <location>
        <begin position="60"/>
        <end position="78"/>
    </location>
</feature>
<dbReference type="Gene3D" id="3.40.50.1000">
    <property type="entry name" value="HAD superfamily/HAD-like"/>
    <property type="match status" value="1"/>
</dbReference>
<dbReference type="InterPro" id="IPR023214">
    <property type="entry name" value="HAD_sf"/>
</dbReference>
<dbReference type="SFLD" id="SFLDF00027">
    <property type="entry name" value="p-type_atpase"/>
    <property type="match status" value="1"/>
</dbReference>
<dbReference type="PRINTS" id="PR00941">
    <property type="entry name" value="CDATPASE"/>
</dbReference>
<evidence type="ECO:0000256" key="3">
    <source>
        <dbReference type="ARBA" id="ARBA00022448"/>
    </source>
</evidence>
<comment type="similarity">
    <text evidence="2 14">Belongs to the cation transport ATPase (P-type) (TC 3.A.3) family. Type IB subfamily.</text>
</comment>
<dbReference type="Pfam" id="PF00122">
    <property type="entry name" value="E1-E2_ATPase"/>
    <property type="match status" value="1"/>
</dbReference>
<protein>
    <submittedName>
        <fullName evidence="16">Cd2+/Zn2+-exporting ATPase</fullName>
    </submittedName>
</protein>
<evidence type="ECO:0000256" key="8">
    <source>
        <dbReference type="ARBA" id="ARBA00022840"/>
    </source>
</evidence>
<dbReference type="SFLD" id="SFLDG00002">
    <property type="entry name" value="C1.7:_P-type_atpase_like"/>
    <property type="match status" value="1"/>
</dbReference>
<feature type="transmembrane region" description="Helical" evidence="14">
    <location>
        <begin position="263"/>
        <end position="285"/>
    </location>
</feature>
<feature type="transmembrane region" description="Helical" evidence="14">
    <location>
        <begin position="605"/>
        <end position="624"/>
    </location>
</feature>
<keyword evidence="11 14" id="KW-1133">Transmembrane helix</keyword>
<feature type="domain" description="P-type ATPase A" evidence="15">
    <location>
        <begin position="144"/>
        <end position="244"/>
    </location>
</feature>
<dbReference type="PROSITE" id="PS00154">
    <property type="entry name" value="ATPASE_E1_E2"/>
    <property type="match status" value="1"/>
</dbReference>
<dbReference type="InterPro" id="IPR051949">
    <property type="entry name" value="Cation_Transport_ATPase"/>
</dbReference>
<evidence type="ECO:0000256" key="7">
    <source>
        <dbReference type="ARBA" id="ARBA00022741"/>
    </source>
</evidence>
<evidence type="ECO:0000256" key="12">
    <source>
        <dbReference type="ARBA" id="ARBA00023065"/>
    </source>
</evidence>
<dbReference type="NCBIfam" id="TIGR01494">
    <property type="entry name" value="ATPase_P-type"/>
    <property type="match status" value="1"/>
</dbReference>
<dbReference type="SUPFAM" id="SSF56784">
    <property type="entry name" value="HAD-like"/>
    <property type="match status" value="1"/>
</dbReference>
<evidence type="ECO:0000256" key="5">
    <source>
        <dbReference type="ARBA" id="ARBA00022692"/>
    </source>
</evidence>
<evidence type="ECO:0000256" key="14">
    <source>
        <dbReference type="RuleBase" id="RU362081"/>
    </source>
</evidence>
<evidence type="ECO:0000256" key="13">
    <source>
        <dbReference type="ARBA" id="ARBA00023136"/>
    </source>
</evidence>
<keyword evidence="12" id="KW-0406">Ion transport</keyword>
<dbReference type="PANTHER" id="PTHR43079:SF1">
    <property type="entry name" value="CADMIUM_ZINC-TRANSPORTING ATPASE HMA1, CHLOROPLASTIC-RELATED"/>
    <property type="match status" value="1"/>
</dbReference>
<evidence type="ECO:0000313" key="16">
    <source>
        <dbReference type="EMBL" id="MBP1906410.1"/>
    </source>
</evidence>
<dbReference type="Proteomes" id="UP001519272">
    <property type="component" value="Unassembled WGS sequence"/>
</dbReference>
<organism evidence="16 17">
    <name type="scientific">Paenibacillus turicensis</name>
    <dbReference type="NCBI Taxonomy" id="160487"/>
    <lineage>
        <taxon>Bacteria</taxon>
        <taxon>Bacillati</taxon>
        <taxon>Bacillota</taxon>
        <taxon>Bacilli</taxon>
        <taxon>Bacillales</taxon>
        <taxon>Paenibacillaceae</taxon>
        <taxon>Paenibacillus</taxon>
    </lineage>
</organism>
<dbReference type="Gene3D" id="2.70.150.10">
    <property type="entry name" value="Calcium-transporting ATPase, cytoplasmic transduction domain A"/>
    <property type="match status" value="1"/>
</dbReference>
<comment type="subcellular location">
    <subcellularLocation>
        <location evidence="14">Cell membrane</location>
    </subcellularLocation>
    <subcellularLocation>
        <location evidence="1">Membrane</location>
        <topology evidence="1">Multi-pass membrane protein</topology>
    </subcellularLocation>
</comment>
<proteinExistence type="inferred from homology"/>
<keyword evidence="9" id="KW-0460">Magnesium</keyword>
<sequence length="649" mass="69951">MMQAIHKNNTVIQKSIGGQPPGKGPMKWLGEAIRHPEFMMAMLSGVFILAAWSLSYWSQWLSITMYVVAYVIGGFIKTKEGLIHLWEERDIDVNLLMIFAAMGAATIGYWNEGAALIFIFALSGALESIASERSHKDISALVSMRPELAWKMTESGLSQVSVQDLLIGDIVVIKPGEVIPVDGKVQTGRSSVNQAAITGESVPLDKETGDEVYAGSLNGEGALYVIVTSLASDTLFSKIITLVEQAEQQVPVSQRWIKRLEGMYAKAVIVVTVLLILIPPLWMAWSWQAAFYKAMVFMVVASPCAIVSSVMPAILSAMSRSARNGVLFKSGACMDLLSEINVVAFDKTGTLTKGAPIVTEFYTESGYDKIEVIKACASAESLSEHPLARAIVSYAVEQGVKLQENEEIEQLTALAGQGVEARIAGNVWRITKANEKDVEMPEQMCQNIRHLSQAGNTISVIQCDGEYVGLFAMQDTLRPQAKATITKLHDMGITTVMLTGDRELTAAAIAREAGIDHVYADLLPEDKVKYVSQLRESCGGVIMVGDGVNDAPALATATVGIAMGAAGSGAALDVADVVLMNDSLEHMVHTLTLARRTKKIIKQNLTFAAMVISLLVASNFIQGLPLPLGVVGHEGSTILVILNGLRLLR</sequence>
<dbReference type="InterPro" id="IPR023299">
    <property type="entry name" value="ATPase_P-typ_cyto_dom_N"/>
</dbReference>
<reference evidence="16 17" key="1">
    <citation type="submission" date="2021-03" db="EMBL/GenBank/DDBJ databases">
        <title>Genomic Encyclopedia of Type Strains, Phase IV (KMG-IV): sequencing the most valuable type-strain genomes for metagenomic binning, comparative biology and taxonomic classification.</title>
        <authorList>
            <person name="Goeker M."/>
        </authorList>
    </citation>
    <scope>NUCLEOTIDE SEQUENCE [LARGE SCALE GENOMIC DNA]</scope>
    <source>
        <strain evidence="16 17">DSM 14349</strain>
    </source>
</reference>
<comment type="caution">
    <text evidence="16">The sequence shown here is derived from an EMBL/GenBank/DDBJ whole genome shotgun (WGS) entry which is preliminary data.</text>
</comment>
<keyword evidence="17" id="KW-1185">Reference proteome</keyword>
<dbReference type="InterPro" id="IPR027256">
    <property type="entry name" value="P-typ_ATPase_IB"/>
</dbReference>
<dbReference type="SUPFAM" id="SSF81665">
    <property type="entry name" value="Calcium ATPase, transmembrane domain M"/>
    <property type="match status" value="1"/>
</dbReference>
<keyword evidence="6 14" id="KW-0479">Metal-binding</keyword>
<dbReference type="InterPro" id="IPR001757">
    <property type="entry name" value="P_typ_ATPase"/>
</dbReference>
<keyword evidence="13 14" id="KW-0472">Membrane</keyword>
<keyword evidence="4" id="KW-0597">Phosphoprotein</keyword>
<keyword evidence="8 14" id="KW-0067">ATP-binding</keyword>
<gene>
    <name evidence="16" type="ORF">J2Z32_003060</name>
</gene>
<evidence type="ECO:0000256" key="11">
    <source>
        <dbReference type="ARBA" id="ARBA00022989"/>
    </source>
</evidence>
<name>A0ABS4FV11_9BACL</name>
<dbReference type="SUPFAM" id="SSF81653">
    <property type="entry name" value="Calcium ATPase, transduction domain A"/>
    <property type="match status" value="1"/>
</dbReference>
<evidence type="ECO:0000256" key="10">
    <source>
        <dbReference type="ARBA" id="ARBA00022967"/>
    </source>
</evidence>
<accession>A0ABS4FV11</accession>
<dbReference type="Gene3D" id="3.40.1110.10">
    <property type="entry name" value="Calcium-transporting ATPase, cytoplasmic domain N"/>
    <property type="match status" value="1"/>
</dbReference>
<dbReference type="InterPro" id="IPR036412">
    <property type="entry name" value="HAD-like_sf"/>
</dbReference>
<evidence type="ECO:0000256" key="6">
    <source>
        <dbReference type="ARBA" id="ARBA00022723"/>
    </source>
</evidence>
<dbReference type="EMBL" id="JAGGKG010000015">
    <property type="protein sequence ID" value="MBP1906410.1"/>
    <property type="molecule type" value="Genomic_DNA"/>
</dbReference>
<dbReference type="InterPro" id="IPR059000">
    <property type="entry name" value="ATPase_P-type_domA"/>
</dbReference>
<evidence type="ECO:0000256" key="4">
    <source>
        <dbReference type="ARBA" id="ARBA00022553"/>
    </source>
</evidence>
<keyword evidence="5 14" id="KW-0812">Transmembrane</keyword>
<keyword evidence="3" id="KW-0813">Transport</keyword>
<dbReference type="PROSITE" id="PS01229">
    <property type="entry name" value="COF_2"/>
    <property type="match status" value="1"/>
</dbReference>
<evidence type="ECO:0000313" key="17">
    <source>
        <dbReference type="Proteomes" id="UP001519272"/>
    </source>
</evidence>
<dbReference type="CDD" id="cd07551">
    <property type="entry name" value="P-type_ATPase_HM_ZosA_PfeT-like"/>
    <property type="match status" value="1"/>
</dbReference>
<keyword evidence="7 14" id="KW-0547">Nucleotide-binding</keyword>
<dbReference type="SFLD" id="SFLDS00003">
    <property type="entry name" value="Haloacid_Dehalogenase"/>
    <property type="match status" value="1"/>
</dbReference>
<keyword evidence="10" id="KW-1278">Translocase</keyword>
<evidence type="ECO:0000259" key="15">
    <source>
        <dbReference type="Pfam" id="PF00122"/>
    </source>
</evidence>
<dbReference type="Pfam" id="PF00702">
    <property type="entry name" value="Hydrolase"/>
    <property type="match status" value="1"/>
</dbReference>
<feature type="transmembrane region" description="Helical" evidence="14">
    <location>
        <begin position="291"/>
        <end position="315"/>
    </location>
</feature>